<dbReference type="HOGENOM" id="CLU_096885_0_0_1"/>
<dbReference type="FunCoup" id="A7TG64">
    <property type="interactions" value="83"/>
</dbReference>
<dbReference type="EMBL" id="DS480385">
    <property type="protein sequence ID" value="EDO18821.1"/>
    <property type="molecule type" value="Genomic_DNA"/>
</dbReference>
<dbReference type="InParanoid" id="A7TG64"/>
<protein>
    <submittedName>
        <fullName evidence="1">Uncharacterized protein</fullName>
    </submittedName>
</protein>
<proteinExistence type="predicted"/>
<dbReference type="PhylomeDB" id="A7TG64"/>
<dbReference type="OMA" id="QIHSGYT"/>
<dbReference type="RefSeq" id="XP_001646679.1">
    <property type="nucleotide sequence ID" value="XM_001646629.1"/>
</dbReference>
<dbReference type="STRING" id="436907.A7TG64"/>
<sequence length="192" mass="22205">MDRITSLEKEHVEVHQKLLKVLDQLYLKKNGLSTNLNRGEETRLENRLQLQLSLEKSGAILRTIERTFNTENSSADIDFDDFTELKPEVTSSVEHFLALRLATIMKQNYELDKMLSETLKKDLESYQELYSEHQNYRNLMQKFISLSSSLEAKKTSDDLTNEDTESDTKLALENETIEQLILALKVNGGYNI</sequence>
<dbReference type="GeneID" id="5547137"/>
<organism evidence="2">
    <name type="scientific">Vanderwaltozyma polyspora (strain ATCC 22028 / DSM 70294 / BCRC 21397 / CBS 2163 / NBRC 10782 / NRRL Y-8283 / UCD 57-17)</name>
    <name type="common">Kluyveromyces polysporus</name>
    <dbReference type="NCBI Taxonomy" id="436907"/>
    <lineage>
        <taxon>Eukaryota</taxon>
        <taxon>Fungi</taxon>
        <taxon>Dikarya</taxon>
        <taxon>Ascomycota</taxon>
        <taxon>Saccharomycotina</taxon>
        <taxon>Saccharomycetes</taxon>
        <taxon>Saccharomycetales</taxon>
        <taxon>Saccharomycetaceae</taxon>
        <taxon>Vanderwaltozyma</taxon>
    </lineage>
</organism>
<gene>
    <name evidence="1" type="ORF">Kpol_1028p97</name>
</gene>
<evidence type="ECO:0000313" key="2">
    <source>
        <dbReference type="Proteomes" id="UP000000267"/>
    </source>
</evidence>
<dbReference type="OrthoDB" id="4035717at2759"/>
<dbReference type="AlphaFoldDB" id="A7TG64"/>
<dbReference type="eggNOG" id="ENOG502S9DX">
    <property type="taxonomic scope" value="Eukaryota"/>
</dbReference>
<dbReference type="Pfam" id="PF20993">
    <property type="entry name" value="CENPH"/>
    <property type="match status" value="1"/>
</dbReference>
<dbReference type="KEGG" id="vpo:Kpol_1028p97"/>
<evidence type="ECO:0000313" key="1">
    <source>
        <dbReference type="EMBL" id="EDO18821.1"/>
    </source>
</evidence>
<name>A7TG64_VANPO</name>
<reference evidence="1 2" key="1">
    <citation type="journal article" date="2007" name="Proc. Natl. Acad. Sci. U.S.A.">
        <title>Independent sorting-out of thousands of duplicated gene pairs in two yeast species descended from a whole-genome duplication.</title>
        <authorList>
            <person name="Scannell D.R."/>
            <person name="Frank A.C."/>
            <person name="Conant G.C."/>
            <person name="Byrne K.P."/>
            <person name="Woolfit M."/>
            <person name="Wolfe K.H."/>
        </authorList>
    </citation>
    <scope>NUCLEOTIDE SEQUENCE [LARGE SCALE GENOMIC DNA]</scope>
    <source>
        <strain evidence="2">ATCC 22028 / DSM 70294 / BCRC 21397 / CBS 2163 / NBRC 10782 / NRRL Y-8283 / UCD 57-17</strain>
    </source>
</reference>
<keyword evidence="2" id="KW-1185">Reference proteome</keyword>
<accession>A7TG64</accession>
<dbReference type="InterPro" id="IPR048744">
    <property type="entry name" value="MCM16"/>
</dbReference>
<dbReference type="Proteomes" id="UP000000267">
    <property type="component" value="Unassembled WGS sequence"/>
</dbReference>